<evidence type="ECO:0000313" key="2">
    <source>
        <dbReference type="Proteomes" id="UP001164390"/>
    </source>
</evidence>
<evidence type="ECO:0008006" key="3">
    <source>
        <dbReference type="Google" id="ProtNLM"/>
    </source>
</evidence>
<dbReference type="EMBL" id="CP094970">
    <property type="protein sequence ID" value="UYM07186.1"/>
    <property type="molecule type" value="Genomic_DNA"/>
</dbReference>
<name>A0AA46TKX4_9ACTN</name>
<reference evidence="1" key="1">
    <citation type="submission" date="2022-01" db="EMBL/GenBank/DDBJ databases">
        <title>Nocardioidaceae gen. sp. A5X3R13.</title>
        <authorList>
            <person name="Lopez Marin M.A."/>
            <person name="Uhlik O."/>
        </authorList>
    </citation>
    <scope>NUCLEOTIDE SEQUENCE</scope>
    <source>
        <strain evidence="1">A5X3R13</strain>
    </source>
</reference>
<dbReference type="Proteomes" id="UP001164390">
    <property type="component" value="Chromosome"/>
</dbReference>
<sequence>MRASAALIAVLAAICAVTTGCGSKSDGENGGDVNSSSGSAVEYDERLSATIVGMSKRGETRELARLTNFTWDNVYVYSEGASAEKIADDVGSAVLSEKYYYTAGNLLVFVRDGEVLRAISVAPDLLTWNGTNAFSPAAEITPAHPNGPPGLLRIREPAD</sequence>
<dbReference type="PROSITE" id="PS51257">
    <property type="entry name" value="PROKAR_LIPOPROTEIN"/>
    <property type="match status" value="1"/>
</dbReference>
<organism evidence="1 2">
    <name type="scientific">Solicola gregarius</name>
    <dbReference type="NCBI Taxonomy" id="2908642"/>
    <lineage>
        <taxon>Bacteria</taxon>
        <taxon>Bacillati</taxon>
        <taxon>Actinomycetota</taxon>
        <taxon>Actinomycetes</taxon>
        <taxon>Propionibacteriales</taxon>
        <taxon>Nocardioidaceae</taxon>
        <taxon>Solicola</taxon>
    </lineage>
</organism>
<dbReference type="AlphaFoldDB" id="A0AA46TKX4"/>
<proteinExistence type="predicted"/>
<keyword evidence="2" id="KW-1185">Reference proteome</keyword>
<protein>
    <recommendedName>
        <fullName evidence="3">Lipoprotein</fullName>
    </recommendedName>
</protein>
<dbReference type="RefSeq" id="WP_271636135.1">
    <property type="nucleotide sequence ID" value="NZ_CP094970.1"/>
</dbReference>
<accession>A0AA46TKX4</accession>
<dbReference type="KEGG" id="sgrg:L0C25_08950"/>
<gene>
    <name evidence="1" type="ORF">L0C25_08950</name>
</gene>
<evidence type="ECO:0000313" key="1">
    <source>
        <dbReference type="EMBL" id="UYM07186.1"/>
    </source>
</evidence>